<evidence type="ECO:0000313" key="6">
    <source>
        <dbReference type="EMBL" id="AVO38395.1"/>
    </source>
</evidence>
<dbReference type="SUPFAM" id="SSF46626">
    <property type="entry name" value="Cytochrome c"/>
    <property type="match status" value="1"/>
</dbReference>
<evidence type="ECO:0000256" key="3">
    <source>
        <dbReference type="ARBA" id="ARBA00023004"/>
    </source>
</evidence>
<dbReference type="Proteomes" id="UP000237655">
    <property type="component" value="Chromosome"/>
</dbReference>
<dbReference type="AlphaFoldDB" id="A0A2S0MR82"/>
<dbReference type="GO" id="GO:0020037">
    <property type="term" value="F:heme binding"/>
    <property type="evidence" value="ECO:0007669"/>
    <property type="project" value="InterPro"/>
</dbReference>
<dbReference type="InterPro" id="IPR036909">
    <property type="entry name" value="Cyt_c-like_dom_sf"/>
</dbReference>
<dbReference type="PANTHER" id="PTHR35008">
    <property type="entry name" value="BLL4482 PROTEIN-RELATED"/>
    <property type="match status" value="1"/>
</dbReference>
<feature type="domain" description="Cytochrome c" evidence="5">
    <location>
        <begin position="39"/>
        <end position="137"/>
    </location>
</feature>
<dbReference type="GO" id="GO:0009055">
    <property type="term" value="F:electron transfer activity"/>
    <property type="evidence" value="ECO:0007669"/>
    <property type="project" value="InterPro"/>
</dbReference>
<accession>A0A2S0MR82</accession>
<evidence type="ECO:0000256" key="1">
    <source>
        <dbReference type="ARBA" id="ARBA00022617"/>
    </source>
</evidence>
<proteinExistence type="predicted"/>
<gene>
    <name evidence="6" type="ORF">C6Y53_12320</name>
</gene>
<dbReference type="RefSeq" id="WP_106472709.1">
    <property type="nucleotide sequence ID" value="NZ_CP027665.1"/>
</dbReference>
<evidence type="ECO:0000256" key="4">
    <source>
        <dbReference type="PROSITE-ProRule" id="PRU00433"/>
    </source>
</evidence>
<dbReference type="PROSITE" id="PS51007">
    <property type="entry name" value="CYTC"/>
    <property type="match status" value="1"/>
</dbReference>
<dbReference type="EMBL" id="CP027665">
    <property type="protein sequence ID" value="AVO38395.1"/>
    <property type="molecule type" value="Genomic_DNA"/>
</dbReference>
<keyword evidence="3 4" id="KW-0408">Iron</keyword>
<organism evidence="6 7">
    <name type="scientific">Pukyongiella litopenaei</name>
    <dbReference type="NCBI Taxonomy" id="2605946"/>
    <lineage>
        <taxon>Bacteria</taxon>
        <taxon>Pseudomonadati</taxon>
        <taxon>Pseudomonadota</taxon>
        <taxon>Alphaproteobacteria</taxon>
        <taxon>Rhodobacterales</taxon>
        <taxon>Paracoccaceae</taxon>
        <taxon>Pukyongiella</taxon>
    </lineage>
</organism>
<dbReference type="GO" id="GO:0046872">
    <property type="term" value="F:metal ion binding"/>
    <property type="evidence" value="ECO:0007669"/>
    <property type="project" value="UniProtKB-KW"/>
</dbReference>
<sequence length="154" mass="16448">MNRTGMAIGLGVVAVVAGAAWLLRPGAQAQGLLPYRDADAVAQGAQVYGDYCASCHGDRLQGQANWRERDAEGYLPAPPHDQTGHTWHHPDGQLVAITTLGTERLVGDGYKSRMAGFGDVLDEDEILAVLAYIKSTWPPAIIDRHNAMNDQAGG</sequence>
<dbReference type="PANTHER" id="PTHR35008:SF4">
    <property type="entry name" value="BLL4482 PROTEIN"/>
    <property type="match status" value="1"/>
</dbReference>
<keyword evidence="2 4" id="KW-0479">Metal-binding</keyword>
<dbReference type="Gene3D" id="1.10.760.10">
    <property type="entry name" value="Cytochrome c-like domain"/>
    <property type="match status" value="1"/>
</dbReference>
<protein>
    <submittedName>
        <fullName evidence="6">Cytochrome c</fullName>
    </submittedName>
</protein>
<dbReference type="Pfam" id="PF00034">
    <property type="entry name" value="Cytochrom_C"/>
    <property type="match status" value="1"/>
</dbReference>
<evidence type="ECO:0000259" key="5">
    <source>
        <dbReference type="PROSITE" id="PS51007"/>
    </source>
</evidence>
<keyword evidence="7" id="KW-1185">Reference proteome</keyword>
<evidence type="ECO:0000313" key="7">
    <source>
        <dbReference type="Proteomes" id="UP000237655"/>
    </source>
</evidence>
<reference evidence="7" key="1">
    <citation type="submission" date="2018-03" db="EMBL/GenBank/DDBJ databases">
        <title>Genomic analysis of the strain SH-1 isolated from shrimp intestine.</title>
        <authorList>
            <person name="Kim Y.-S."/>
            <person name="Kim S.-E."/>
            <person name="Kim K.-H."/>
        </authorList>
    </citation>
    <scope>NUCLEOTIDE SEQUENCE [LARGE SCALE GENOMIC DNA]</scope>
    <source>
        <strain evidence="7">SH-1</strain>
    </source>
</reference>
<dbReference type="KEGG" id="thas:C6Y53_12320"/>
<name>A0A2S0MR82_9RHOB</name>
<keyword evidence="1 4" id="KW-0349">Heme</keyword>
<evidence type="ECO:0000256" key="2">
    <source>
        <dbReference type="ARBA" id="ARBA00022723"/>
    </source>
</evidence>
<dbReference type="InterPro" id="IPR051459">
    <property type="entry name" value="Cytochrome_c-type_DH"/>
</dbReference>
<dbReference type="InterPro" id="IPR009056">
    <property type="entry name" value="Cyt_c-like_dom"/>
</dbReference>